<feature type="region of interest" description="Disordered" evidence="1">
    <location>
        <begin position="41"/>
        <end position="61"/>
    </location>
</feature>
<evidence type="ECO:0000313" key="3">
    <source>
        <dbReference type="Proteomes" id="UP000765509"/>
    </source>
</evidence>
<feature type="region of interest" description="Disordered" evidence="1">
    <location>
        <begin position="123"/>
        <end position="164"/>
    </location>
</feature>
<feature type="compositionally biased region" description="Basic and acidic residues" evidence="1">
    <location>
        <begin position="43"/>
        <end position="52"/>
    </location>
</feature>
<feature type="compositionally biased region" description="Polar residues" evidence="1">
    <location>
        <begin position="136"/>
        <end position="149"/>
    </location>
</feature>
<protein>
    <submittedName>
        <fullName evidence="2">Uncharacterized protein</fullName>
    </submittedName>
</protein>
<feature type="compositionally biased region" description="Basic and acidic residues" evidence="1">
    <location>
        <begin position="150"/>
        <end position="164"/>
    </location>
</feature>
<comment type="caution">
    <text evidence="2">The sequence shown here is derived from an EMBL/GenBank/DDBJ whole genome shotgun (WGS) entry which is preliminary data.</text>
</comment>
<sequence length="213" mass="24852">MEEYPSINKGLEQKKDPEFKILLKHISNKYGKQGTMLYKKKKDTISKEDHPSVPKMNKPPRIKVIIPKIVSKIKRKNKNSIQCKFQCSGKGPTSPKQLFMEEEINNKRNSKFINVKYEETSKEKESEMKLSKGLPSETQSEVNINNANREWNDKDLSEDSVEEKIKRNRKREAMNFKLKIYDLEGKEPREKASTSNILAENHHVGIDNSLKRF</sequence>
<feature type="region of interest" description="Disordered" evidence="1">
    <location>
        <begin position="187"/>
        <end position="213"/>
    </location>
</feature>
<accession>A0A9Q3EQJ0</accession>
<evidence type="ECO:0000313" key="2">
    <source>
        <dbReference type="EMBL" id="MBW0521777.1"/>
    </source>
</evidence>
<dbReference type="AlphaFoldDB" id="A0A9Q3EQJ0"/>
<dbReference type="Proteomes" id="UP000765509">
    <property type="component" value="Unassembled WGS sequence"/>
</dbReference>
<name>A0A9Q3EQJ0_9BASI</name>
<reference evidence="2" key="1">
    <citation type="submission" date="2021-03" db="EMBL/GenBank/DDBJ databases">
        <title>Draft genome sequence of rust myrtle Austropuccinia psidii MF-1, a brazilian biotype.</title>
        <authorList>
            <person name="Quecine M.C."/>
            <person name="Pachon D.M.R."/>
            <person name="Bonatelli M.L."/>
            <person name="Correr F.H."/>
            <person name="Franceschini L.M."/>
            <person name="Leite T.F."/>
            <person name="Margarido G.R.A."/>
            <person name="Almeida C.A."/>
            <person name="Ferrarezi J.A."/>
            <person name="Labate C.A."/>
        </authorList>
    </citation>
    <scope>NUCLEOTIDE SEQUENCE</scope>
    <source>
        <strain evidence="2">MF-1</strain>
    </source>
</reference>
<organism evidence="2 3">
    <name type="scientific">Austropuccinia psidii MF-1</name>
    <dbReference type="NCBI Taxonomy" id="1389203"/>
    <lineage>
        <taxon>Eukaryota</taxon>
        <taxon>Fungi</taxon>
        <taxon>Dikarya</taxon>
        <taxon>Basidiomycota</taxon>
        <taxon>Pucciniomycotina</taxon>
        <taxon>Pucciniomycetes</taxon>
        <taxon>Pucciniales</taxon>
        <taxon>Sphaerophragmiaceae</taxon>
        <taxon>Austropuccinia</taxon>
    </lineage>
</organism>
<dbReference type="EMBL" id="AVOT02029077">
    <property type="protein sequence ID" value="MBW0521777.1"/>
    <property type="molecule type" value="Genomic_DNA"/>
</dbReference>
<evidence type="ECO:0000256" key="1">
    <source>
        <dbReference type="SAM" id="MobiDB-lite"/>
    </source>
</evidence>
<gene>
    <name evidence="2" type="ORF">O181_061492</name>
</gene>
<keyword evidence="3" id="KW-1185">Reference proteome</keyword>
<proteinExistence type="predicted"/>